<sequence length="117" mass="13021">MPSTPTRLPEDIYAAASAIAPGHGRTPAQQIAHWARIGREFERVPLRHVESVLTGTRSYDDLTDREQAIARAEIDKRMEETRASLDLEAEFLAQGITSWVSTDEHGNVEMQGPDHEG</sequence>
<comment type="caution">
    <text evidence="1">The sequence shown here is derived from an EMBL/GenBank/DDBJ whole genome shotgun (WGS) entry which is preliminary data.</text>
</comment>
<accession>A0ABT0R2P4</accession>
<organism evidence="1 2">
    <name type="scientific">Brachybacterium equifaecis</name>
    <dbReference type="NCBI Taxonomy" id="2910770"/>
    <lineage>
        <taxon>Bacteria</taxon>
        <taxon>Bacillati</taxon>
        <taxon>Actinomycetota</taxon>
        <taxon>Actinomycetes</taxon>
        <taxon>Micrococcales</taxon>
        <taxon>Dermabacteraceae</taxon>
        <taxon>Brachybacterium</taxon>
    </lineage>
</organism>
<dbReference type="InterPro" id="IPR021831">
    <property type="entry name" value="ParD-like"/>
</dbReference>
<dbReference type="RefSeq" id="WP_249738118.1">
    <property type="nucleotide sequence ID" value="NZ_JAKNCJ010000007.1"/>
</dbReference>
<dbReference type="Pfam" id="PF11903">
    <property type="entry name" value="ParD_like"/>
    <property type="match status" value="1"/>
</dbReference>
<dbReference type="EMBL" id="JAKNCJ010000007">
    <property type="protein sequence ID" value="MCL6424040.1"/>
    <property type="molecule type" value="Genomic_DNA"/>
</dbReference>
<name>A0ABT0R2P4_9MICO</name>
<protein>
    <submittedName>
        <fullName evidence="1">ParD-like family protein</fullName>
    </submittedName>
</protein>
<reference evidence="1" key="1">
    <citation type="submission" date="2022-02" db="EMBL/GenBank/DDBJ databases">
        <authorList>
            <person name="Lee M."/>
            <person name="Kim S.-J."/>
            <person name="Jung M.-Y."/>
        </authorList>
    </citation>
    <scope>NUCLEOTIDE SEQUENCE</scope>
    <source>
        <strain evidence="1">JHP9</strain>
    </source>
</reference>
<evidence type="ECO:0000313" key="2">
    <source>
        <dbReference type="Proteomes" id="UP001203761"/>
    </source>
</evidence>
<proteinExistence type="predicted"/>
<keyword evidence="2" id="KW-1185">Reference proteome</keyword>
<evidence type="ECO:0000313" key="1">
    <source>
        <dbReference type="EMBL" id="MCL6424040.1"/>
    </source>
</evidence>
<gene>
    <name evidence="1" type="ORF">Bequi_11730</name>
</gene>
<dbReference type="Proteomes" id="UP001203761">
    <property type="component" value="Unassembled WGS sequence"/>
</dbReference>